<organism evidence="1 2">
    <name type="scientific">Defluviimonas salinarum</name>
    <dbReference type="NCBI Taxonomy" id="2992147"/>
    <lineage>
        <taxon>Bacteria</taxon>
        <taxon>Pseudomonadati</taxon>
        <taxon>Pseudomonadota</taxon>
        <taxon>Alphaproteobacteria</taxon>
        <taxon>Rhodobacterales</taxon>
        <taxon>Paracoccaceae</taxon>
        <taxon>Albidovulum</taxon>
    </lineage>
</organism>
<reference evidence="1 2" key="1">
    <citation type="submission" date="2022-10" db="EMBL/GenBank/DDBJ databases">
        <title>Defluviimonas sp. CAU 1641 isolated from mud.</title>
        <authorList>
            <person name="Kim W."/>
        </authorList>
    </citation>
    <scope>NUCLEOTIDE SEQUENCE [LARGE SCALE GENOMIC DNA]</scope>
    <source>
        <strain evidence="1 2">CAU 1641</strain>
    </source>
</reference>
<gene>
    <name evidence="1" type="ORF">OM960_12875</name>
</gene>
<dbReference type="RefSeq" id="WP_264772211.1">
    <property type="nucleotide sequence ID" value="NZ_JAPDOG010000011.1"/>
</dbReference>
<keyword evidence="2" id="KW-1185">Reference proteome</keyword>
<protein>
    <submittedName>
        <fullName evidence="1">Uncharacterized protein</fullName>
    </submittedName>
</protein>
<evidence type="ECO:0000313" key="2">
    <source>
        <dbReference type="Proteomes" id="UP001207582"/>
    </source>
</evidence>
<name>A0ABT3J479_9RHOB</name>
<sequence>MIEAIVSEISTGSRVFRLISGDIHLQVDLSQPKIAFFTLAIASEDGSPEFTNFARNLKGGLPLELCDLLHHAGTELDLVLEHDPESVDLFLKTRLTLKLPEGDLVVLAGSSLDEALSLGTAMAAFAHDDLGETGELIRLASGRSWRRMGGWPDHATEITRRYGQLLDLEAMAEEGEIVRGPELFSLRDTDGALMGILVSWEGEPASPSLVGEALDHCDAAGLDLVMNGEMASYFPLWADIVPASEEIAPVLAHYGVRVHDMILRGRLLQEVGLDLVPVSVPAAMLS</sequence>
<proteinExistence type="predicted"/>
<comment type="caution">
    <text evidence="1">The sequence shown here is derived from an EMBL/GenBank/DDBJ whole genome shotgun (WGS) entry which is preliminary data.</text>
</comment>
<dbReference type="EMBL" id="JAPDOG010000011">
    <property type="protein sequence ID" value="MCW3782478.1"/>
    <property type="molecule type" value="Genomic_DNA"/>
</dbReference>
<dbReference type="Proteomes" id="UP001207582">
    <property type="component" value="Unassembled WGS sequence"/>
</dbReference>
<accession>A0ABT3J479</accession>
<evidence type="ECO:0000313" key="1">
    <source>
        <dbReference type="EMBL" id="MCW3782478.1"/>
    </source>
</evidence>